<organism evidence="1 2">
    <name type="scientific">Funneliformis caledonium</name>
    <dbReference type="NCBI Taxonomy" id="1117310"/>
    <lineage>
        <taxon>Eukaryota</taxon>
        <taxon>Fungi</taxon>
        <taxon>Fungi incertae sedis</taxon>
        <taxon>Mucoromycota</taxon>
        <taxon>Glomeromycotina</taxon>
        <taxon>Glomeromycetes</taxon>
        <taxon>Glomerales</taxon>
        <taxon>Glomeraceae</taxon>
        <taxon>Funneliformis</taxon>
    </lineage>
</organism>
<evidence type="ECO:0000313" key="2">
    <source>
        <dbReference type="Proteomes" id="UP000789570"/>
    </source>
</evidence>
<dbReference type="EMBL" id="CAJVPQ010025178">
    <property type="protein sequence ID" value="CAG8766262.1"/>
    <property type="molecule type" value="Genomic_DNA"/>
</dbReference>
<dbReference type="Proteomes" id="UP000789570">
    <property type="component" value="Unassembled WGS sequence"/>
</dbReference>
<dbReference type="OrthoDB" id="2142187at2759"/>
<protein>
    <submittedName>
        <fullName evidence="1">15333_t:CDS:1</fullName>
    </submittedName>
</protein>
<keyword evidence="2" id="KW-1185">Reference proteome</keyword>
<feature type="non-terminal residue" evidence="1">
    <location>
        <position position="1"/>
    </location>
</feature>
<proteinExistence type="predicted"/>
<gene>
    <name evidence="1" type="ORF">FCALED_LOCUS17245</name>
</gene>
<sequence>ELEQEDIIFIDKNLDGKHSIRLPLLILHELYSQHRNPCTTPEIKLLESLDIALSPDENERVTLSVFVFRLWTIYHTTKNERNDGLFQCKLSRLVPLRNGQKDRVLKFHPWFSVRDTLDLITKENWKSFIHQVQNQQQQRYKECIAYQNKGKAPFADSFILTEPPILIQDKQSITSRKRQIIGNNPNVIAKNLLKNEHAKCDIDDHIFILVTDEKQRDNSDEKLKDNEILISCNNVKAVFGEILALRKLYCIERA</sequence>
<comment type="caution">
    <text evidence="1">The sequence shown here is derived from an EMBL/GenBank/DDBJ whole genome shotgun (WGS) entry which is preliminary data.</text>
</comment>
<dbReference type="AlphaFoldDB" id="A0A9N9NUV0"/>
<name>A0A9N9NUV0_9GLOM</name>
<accession>A0A9N9NUV0</accession>
<reference evidence="1" key="1">
    <citation type="submission" date="2021-06" db="EMBL/GenBank/DDBJ databases">
        <authorList>
            <person name="Kallberg Y."/>
            <person name="Tangrot J."/>
            <person name="Rosling A."/>
        </authorList>
    </citation>
    <scope>NUCLEOTIDE SEQUENCE</scope>
    <source>
        <strain evidence="1">UK204</strain>
    </source>
</reference>
<evidence type="ECO:0000313" key="1">
    <source>
        <dbReference type="EMBL" id="CAG8766262.1"/>
    </source>
</evidence>